<gene>
    <name evidence="3" type="ORF">GCM10009744_46100</name>
</gene>
<proteinExistence type="inferred from homology"/>
<dbReference type="RefSeq" id="WP_344114001.1">
    <property type="nucleotide sequence ID" value="NZ_BAAANE010000007.1"/>
</dbReference>
<organism evidence="3 4">
    <name type="scientific">Kribbella alba</name>
    <dbReference type="NCBI Taxonomy" id="190197"/>
    <lineage>
        <taxon>Bacteria</taxon>
        <taxon>Bacillati</taxon>
        <taxon>Actinomycetota</taxon>
        <taxon>Actinomycetes</taxon>
        <taxon>Propionibacteriales</taxon>
        <taxon>Kribbellaceae</taxon>
        <taxon>Kribbella</taxon>
    </lineage>
</organism>
<sequence>MTETLTSEHGRTVLRMERELAHPREKVWRALTSPEELAGWFPAAVEVDLRLDGSISFTFPNGEDDFKEDPDNSGVVRAFDPPRLLEYTWGEELLRWELTPTADGCLLVLTATFDDRPASASFTSGWSICFDALDRVLGRTAVPDKDYAELHEHFVKVYGLDQGVLLDDGGIRFERQLVRPTEQVWATLAGPAAEVAVGVPPPAGFVAKGIEPGPVETVVAPVDLSYPSQHGTITWKLSDGNGGARLVVTQTGPAEEFLPAWRDLIESLATDLVEQPQPS</sequence>
<dbReference type="SUPFAM" id="SSF55961">
    <property type="entry name" value="Bet v1-like"/>
    <property type="match status" value="2"/>
</dbReference>
<comment type="similarity">
    <text evidence="1">Belongs to the AHA1 family.</text>
</comment>
<dbReference type="Gene3D" id="3.30.530.20">
    <property type="match status" value="2"/>
</dbReference>
<evidence type="ECO:0000313" key="4">
    <source>
        <dbReference type="Proteomes" id="UP001501319"/>
    </source>
</evidence>
<evidence type="ECO:0000313" key="3">
    <source>
        <dbReference type="EMBL" id="GAA1649409.1"/>
    </source>
</evidence>
<protein>
    <recommendedName>
        <fullName evidence="2">Activator of Hsp90 ATPase homologue 1/2-like C-terminal domain-containing protein</fullName>
    </recommendedName>
</protein>
<evidence type="ECO:0000259" key="2">
    <source>
        <dbReference type="Pfam" id="PF08327"/>
    </source>
</evidence>
<keyword evidence="4" id="KW-1185">Reference proteome</keyword>
<dbReference type="CDD" id="cd08899">
    <property type="entry name" value="SRPBCC_CalC_Aha1-like_6"/>
    <property type="match status" value="1"/>
</dbReference>
<evidence type="ECO:0000256" key="1">
    <source>
        <dbReference type="ARBA" id="ARBA00006817"/>
    </source>
</evidence>
<feature type="domain" description="Activator of Hsp90 ATPase homologue 1/2-like C-terminal" evidence="2">
    <location>
        <begin position="22"/>
        <end position="137"/>
    </location>
</feature>
<dbReference type="Proteomes" id="UP001501319">
    <property type="component" value="Unassembled WGS sequence"/>
</dbReference>
<comment type="caution">
    <text evidence="3">The sequence shown here is derived from an EMBL/GenBank/DDBJ whole genome shotgun (WGS) entry which is preliminary data.</text>
</comment>
<name>A0ABN2FKJ1_9ACTN</name>
<accession>A0ABN2FKJ1</accession>
<dbReference type="InterPro" id="IPR023393">
    <property type="entry name" value="START-like_dom_sf"/>
</dbReference>
<reference evidence="3 4" key="1">
    <citation type="journal article" date="2019" name="Int. J. Syst. Evol. Microbiol.">
        <title>The Global Catalogue of Microorganisms (GCM) 10K type strain sequencing project: providing services to taxonomists for standard genome sequencing and annotation.</title>
        <authorList>
            <consortium name="The Broad Institute Genomics Platform"/>
            <consortium name="The Broad Institute Genome Sequencing Center for Infectious Disease"/>
            <person name="Wu L."/>
            <person name="Ma J."/>
        </authorList>
    </citation>
    <scope>NUCLEOTIDE SEQUENCE [LARGE SCALE GENOMIC DNA]</scope>
    <source>
        <strain evidence="3 4">JCM 14306</strain>
    </source>
</reference>
<dbReference type="Pfam" id="PF08327">
    <property type="entry name" value="AHSA1"/>
    <property type="match status" value="1"/>
</dbReference>
<dbReference type="EMBL" id="BAAANE010000007">
    <property type="protein sequence ID" value="GAA1649409.1"/>
    <property type="molecule type" value="Genomic_DNA"/>
</dbReference>
<dbReference type="InterPro" id="IPR013538">
    <property type="entry name" value="ASHA1/2-like_C"/>
</dbReference>